<evidence type="ECO:0000256" key="1">
    <source>
        <dbReference type="SAM" id="MobiDB-lite"/>
    </source>
</evidence>
<keyword evidence="3" id="KW-1185">Reference proteome</keyword>
<sequence length="151" mass="17230">MRRVARAGNGAGGEKPNPFKRVKRTRNSKYSRIHQLLNELDSSANLIRKKVMKADKNHVESAIKSIEDFDLKAYESVYEHVLIKEVNNKRLKLQPYDKDIGVQTEIYKRIVFEAFPHLNESGKRSGSNIYTVRIGVVEHPVCSTFQGAKST</sequence>
<organism evidence="2 3">
    <name type="scientific">Zancudomyces culisetae</name>
    <name type="common">Gut fungus</name>
    <name type="synonym">Smittium culisetae</name>
    <dbReference type="NCBI Taxonomy" id="1213189"/>
    <lineage>
        <taxon>Eukaryota</taxon>
        <taxon>Fungi</taxon>
        <taxon>Fungi incertae sedis</taxon>
        <taxon>Zoopagomycota</taxon>
        <taxon>Kickxellomycotina</taxon>
        <taxon>Harpellomycetes</taxon>
        <taxon>Harpellales</taxon>
        <taxon>Legeriomycetaceae</taxon>
        <taxon>Zancudomyces</taxon>
    </lineage>
</organism>
<dbReference type="EMBL" id="LSSK01000113">
    <property type="protein sequence ID" value="OMH85060.1"/>
    <property type="molecule type" value="Genomic_DNA"/>
</dbReference>
<reference evidence="3" key="1">
    <citation type="submission" date="2017-01" db="EMBL/GenBank/DDBJ databases">
        <authorList>
            <person name="Wang Y."/>
            <person name="White M."/>
            <person name="Kvist S."/>
            <person name="Moncalvo J.-M."/>
        </authorList>
    </citation>
    <scope>NUCLEOTIDE SEQUENCE [LARGE SCALE GENOMIC DNA]</scope>
    <source>
        <strain evidence="3">COL-18-3</strain>
    </source>
</reference>
<evidence type="ECO:0000313" key="2">
    <source>
        <dbReference type="EMBL" id="OMH85060.1"/>
    </source>
</evidence>
<dbReference type="AlphaFoldDB" id="A0A1R1PVS1"/>
<gene>
    <name evidence="2" type="ORF">AX774_g1386</name>
</gene>
<name>A0A1R1PVS1_ZANCU</name>
<feature type="region of interest" description="Disordered" evidence="1">
    <location>
        <begin position="1"/>
        <end position="25"/>
    </location>
</feature>
<comment type="caution">
    <text evidence="2">The sequence shown here is derived from an EMBL/GenBank/DDBJ whole genome shotgun (WGS) entry which is preliminary data.</text>
</comment>
<dbReference type="Proteomes" id="UP000188320">
    <property type="component" value="Unassembled WGS sequence"/>
</dbReference>
<evidence type="ECO:0000313" key="3">
    <source>
        <dbReference type="Proteomes" id="UP000188320"/>
    </source>
</evidence>
<proteinExistence type="predicted"/>
<protein>
    <submittedName>
        <fullName evidence="2">Uncharacterized protein</fullName>
    </submittedName>
</protein>
<accession>A0A1R1PVS1</accession>